<dbReference type="InterPro" id="IPR023213">
    <property type="entry name" value="CAT-like_dom_sf"/>
</dbReference>
<evidence type="ECO:0000313" key="2">
    <source>
        <dbReference type="Proteomes" id="UP000799324"/>
    </source>
</evidence>
<accession>A0A6A6TFN6</accession>
<reference evidence="1" key="1">
    <citation type="journal article" date="2020" name="Stud. Mycol.">
        <title>101 Dothideomycetes genomes: a test case for predicting lifestyles and emergence of pathogens.</title>
        <authorList>
            <person name="Haridas S."/>
            <person name="Albert R."/>
            <person name="Binder M."/>
            <person name="Bloem J."/>
            <person name="Labutti K."/>
            <person name="Salamov A."/>
            <person name="Andreopoulos B."/>
            <person name="Baker S."/>
            <person name="Barry K."/>
            <person name="Bills G."/>
            <person name="Bluhm B."/>
            <person name="Cannon C."/>
            <person name="Castanera R."/>
            <person name="Culley D."/>
            <person name="Daum C."/>
            <person name="Ezra D."/>
            <person name="Gonzalez J."/>
            <person name="Henrissat B."/>
            <person name="Kuo A."/>
            <person name="Liang C."/>
            <person name="Lipzen A."/>
            <person name="Lutzoni F."/>
            <person name="Magnuson J."/>
            <person name="Mondo S."/>
            <person name="Nolan M."/>
            <person name="Ohm R."/>
            <person name="Pangilinan J."/>
            <person name="Park H.-J."/>
            <person name="Ramirez L."/>
            <person name="Alfaro M."/>
            <person name="Sun H."/>
            <person name="Tritt A."/>
            <person name="Yoshinaga Y."/>
            <person name="Zwiers L.-H."/>
            <person name="Turgeon B."/>
            <person name="Goodwin S."/>
            <person name="Spatafora J."/>
            <person name="Crous P."/>
            <person name="Grigoriev I."/>
        </authorList>
    </citation>
    <scope>NUCLEOTIDE SEQUENCE</scope>
    <source>
        <strain evidence="1">CBS 122681</strain>
    </source>
</reference>
<proteinExistence type="predicted"/>
<gene>
    <name evidence="1" type="ORF">K491DRAFT_677252</name>
</gene>
<name>A0A6A6TFN6_9PLEO</name>
<evidence type="ECO:0008006" key="3">
    <source>
        <dbReference type="Google" id="ProtNLM"/>
    </source>
</evidence>
<dbReference type="EMBL" id="MU004325">
    <property type="protein sequence ID" value="KAF2657424.1"/>
    <property type="molecule type" value="Genomic_DNA"/>
</dbReference>
<dbReference type="Gene3D" id="3.30.559.30">
    <property type="entry name" value="Nonribosomal peptide synthetase, condensation domain"/>
    <property type="match status" value="1"/>
</dbReference>
<dbReference type="AlphaFoldDB" id="A0A6A6TFN6"/>
<organism evidence="1 2">
    <name type="scientific">Lophiostoma macrostomum CBS 122681</name>
    <dbReference type="NCBI Taxonomy" id="1314788"/>
    <lineage>
        <taxon>Eukaryota</taxon>
        <taxon>Fungi</taxon>
        <taxon>Dikarya</taxon>
        <taxon>Ascomycota</taxon>
        <taxon>Pezizomycotina</taxon>
        <taxon>Dothideomycetes</taxon>
        <taxon>Pleosporomycetidae</taxon>
        <taxon>Pleosporales</taxon>
        <taxon>Lophiostomataceae</taxon>
        <taxon>Lophiostoma</taxon>
    </lineage>
</organism>
<dbReference type="PANTHER" id="PTHR42034">
    <property type="entry name" value="CHROMOSOME 7, WHOLE GENOME SHOTGUN SEQUENCE-RELATED"/>
    <property type="match status" value="1"/>
</dbReference>
<dbReference type="PANTHER" id="PTHR42034:SF1">
    <property type="entry name" value="CONDENSATION DOMAIN-CONTAINING PROTEIN"/>
    <property type="match status" value="1"/>
</dbReference>
<sequence>MSQPNHPWVESSPGIYTQTHDSFQQFFSDWISGEKSSSRTTLIETSCIRIKPRSHSTPHAQYTEDRFEDFLRKAWISMRINNPGLAVDVSRHCHTYVVPSERSLEAIQGWLDETFLVHRDRSARDLIRSLDREHRPRLHWLPRSKELVLTVHHCFFDARGTWMFWDSFLKHVVAISSTIVNNEPSGVESSDTDNLTKLPPARDDLLGLPSYPTVQAWLKAYALVPPALQEDMVLLPPTRPPPTAIAPQDWPTGPSNFLRSSLSENQTAAVIAACKAKGISITAAFYAAFSSAARAIQTTNVEHQAESESKRGRYAVSFHHFDIRPWLESYHKHRVSLGLSSDDSVTASSSGRLLGVDYHSLVPFALNMLEPCSATDSSNTKPKERPFLELARDMTSFFQTTRAEFAQDATGLDATNYLIRAMFSPERPANSAPIFSSSGVAERYIRRVYDSSDGEEGDEGERNAKRGLVIEVEDIYTLTLGAKVMNAVMLHTFRNRIWVAATFDEEYFDSELFETLLGEAFRRLLDGLGIEE</sequence>
<dbReference type="OrthoDB" id="2548233at2759"/>
<protein>
    <recommendedName>
        <fullName evidence="3">CoA-dependent acyltransferase</fullName>
    </recommendedName>
</protein>
<keyword evidence="2" id="KW-1185">Reference proteome</keyword>
<dbReference type="Gene3D" id="3.30.559.10">
    <property type="entry name" value="Chloramphenicol acetyltransferase-like domain"/>
    <property type="match status" value="1"/>
</dbReference>
<dbReference type="Proteomes" id="UP000799324">
    <property type="component" value="Unassembled WGS sequence"/>
</dbReference>
<evidence type="ECO:0000313" key="1">
    <source>
        <dbReference type="EMBL" id="KAF2657424.1"/>
    </source>
</evidence>